<dbReference type="AlphaFoldDB" id="A0AA36CZU1"/>
<sequence>MPKRSKLDEPMDQSEPPAPSFSPRRLRTRAAVRKSKEAPVDPDVEHEAARRAVKHRYMTKRAAMCKQLGIRRYADVIPPIGTLFDDPELVNHFAAVELQQFEIAGQIEEDIKDMIAMVDESFPGRTLVDEENNTTTGNKERTAASIMETLHDLTRRNKELTHGLLQFERSVMQEVIRIIMKEMKKPDHVENLRAEMKPIRHSTPISQTTSRAD</sequence>
<organism evidence="2 3">
    <name type="scientific">Mesorhabditis spiculigera</name>
    <dbReference type="NCBI Taxonomy" id="96644"/>
    <lineage>
        <taxon>Eukaryota</taxon>
        <taxon>Metazoa</taxon>
        <taxon>Ecdysozoa</taxon>
        <taxon>Nematoda</taxon>
        <taxon>Chromadorea</taxon>
        <taxon>Rhabditida</taxon>
        <taxon>Rhabditina</taxon>
        <taxon>Rhabditomorpha</taxon>
        <taxon>Rhabditoidea</taxon>
        <taxon>Rhabditidae</taxon>
        <taxon>Mesorhabditinae</taxon>
        <taxon>Mesorhabditis</taxon>
    </lineage>
</organism>
<name>A0AA36CZU1_9BILA</name>
<proteinExistence type="predicted"/>
<evidence type="ECO:0000313" key="3">
    <source>
        <dbReference type="Proteomes" id="UP001177023"/>
    </source>
</evidence>
<accession>A0AA36CZU1</accession>
<feature type="non-terminal residue" evidence="2">
    <location>
        <position position="1"/>
    </location>
</feature>
<keyword evidence="3" id="KW-1185">Reference proteome</keyword>
<protein>
    <submittedName>
        <fullName evidence="2">Uncharacterized protein</fullName>
    </submittedName>
</protein>
<feature type="compositionally biased region" description="Basic and acidic residues" evidence="1">
    <location>
        <begin position="34"/>
        <end position="47"/>
    </location>
</feature>
<comment type="caution">
    <text evidence="2">The sequence shown here is derived from an EMBL/GenBank/DDBJ whole genome shotgun (WGS) entry which is preliminary data.</text>
</comment>
<evidence type="ECO:0000256" key="1">
    <source>
        <dbReference type="SAM" id="MobiDB-lite"/>
    </source>
</evidence>
<dbReference type="Proteomes" id="UP001177023">
    <property type="component" value="Unassembled WGS sequence"/>
</dbReference>
<evidence type="ECO:0000313" key="2">
    <source>
        <dbReference type="EMBL" id="CAJ0578437.1"/>
    </source>
</evidence>
<dbReference type="EMBL" id="CATQJA010002653">
    <property type="protein sequence ID" value="CAJ0578437.1"/>
    <property type="molecule type" value="Genomic_DNA"/>
</dbReference>
<feature type="compositionally biased region" description="Basic residues" evidence="1">
    <location>
        <begin position="24"/>
        <end position="33"/>
    </location>
</feature>
<feature type="region of interest" description="Disordered" evidence="1">
    <location>
        <begin position="1"/>
        <end position="47"/>
    </location>
</feature>
<reference evidence="2" key="1">
    <citation type="submission" date="2023-06" db="EMBL/GenBank/DDBJ databases">
        <authorList>
            <person name="Delattre M."/>
        </authorList>
    </citation>
    <scope>NUCLEOTIDE SEQUENCE</scope>
    <source>
        <strain evidence="2">AF72</strain>
    </source>
</reference>
<gene>
    <name evidence="2" type="ORF">MSPICULIGERA_LOCUS16695</name>
</gene>